<keyword evidence="2" id="KW-1185">Reference proteome</keyword>
<feature type="region of interest" description="Disordered" evidence="1">
    <location>
        <begin position="26"/>
        <end position="47"/>
    </location>
</feature>
<name>A0A2I4EQ50_JUGRE</name>
<dbReference type="Proteomes" id="UP000235220">
    <property type="component" value="Chromosome 10"/>
</dbReference>
<evidence type="ECO:0000313" key="2">
    <source>
        <dbReference type="Proteomes" id="UP000235220"/>
    </source>
</evidence>
<dbReference type="CDD" id="cd09272">
    <property type="entry name" value="RNase_HI_RT_Ty1"/>
    <property type="match status" value="1"/>
</dbReference>
<proteinExistence type="predicted"/>
<dbReference type="GeneID" id="108991646"/>
<dbReference type="KEGG" id="jre:108991646"/>
<evidence type="ECO:0000313" key="3">
    <source>
        <dbReference type="RefSeq" id="XP_018821518.1"/>
    </source>
</evidence>
<evidence type="ECO:0000256" key="1">
    <source>
        <dbReference type="SAM" id="MobiDB-lite"/>
    </source>
</evidence>
<organism evidence="2 3">
    <name type="scientific">Juglans regia</name>
    <name type="common">English walnut</name>
    <dbReference type="NCBI Taxonomy" id="51240"/>
    <lineage>
        <taxon>Eukaryota</taxon>
        <taxon>Viridiplantae</taxon>
        <taxon>Streptophyta</taxon>
        <taxon>Embryophyta</taxon>
        <taxon>Tracheophyta</taxon>
        <taxon>Spermatophyta</taxon>
        <taxon>Magnoliopsida</taxon>
        <taxon>eudicotyledons</taxon>
        <taxon>Gunneridae</taxon>
        <taxon>Pentapetalae</taxon>
        <taxon>rosids</taxon>
        <taxon>fabids</taxon>
        <taxon>Fagales</taxon>
        <taxon>Juglandaceae</taxon>
        <taxon>Juglans</taxon>
    </lineage>
</organism>
<sequence length="159" mass="17708">MVLSQTCYVSDLLEHASIGSCKSISTPLPSKGRTEPSSNEPYNDPTHKRNLVGGLQYLTCTRPNLSYRVNYACQFMHAPTIENFKLVKRILRYVHGTADYGLQILSSNTLDVYAFSDVDWAGCPTTRHSTTDFCTFLGSNCISWNTKKQPTVARSSTEA</sequence>
<dbReference type="OrthoDB" id="1720111at2759"/>
<protein>
    <submittedName>
        <fullName evidence="3">Uncharacterized mitochondrial protein AtMg00810-like</fullName>
    </submittedName>
</protein>
<dbReference type="STRING" id="51240.A0A2I4EQ50"/>
<dbReference type="AlphaFoldDB" id="A0A2I4EQ50"/>
<dbReference type="Gramene" id="Jr10_12870_p1">
    <property type="protein sequence ID" value="cds.Jr10_12870_p1"/>
    <property type="gene ID" value="Jr10_12870"/>
</dbReference>
<dbReference type="PANTHER" id="PTHR11439">
    <property type="entry name" value="GAG-POL-RELATED RETROTRANSPOSON"/>
    <property type="match status" value="1"/>
</dbReference>
<accession>A0A2I4EQ50</accession>
<reference evidence="3" key="1">
    <citation type="submission" date="2025-08" db="UniProtKB">
        <authorList>
            <consortium name="RefSeq"/>
        </authorList>
    </citation>
    <scope>IDENTIFICATION</scope>
    <source>
        <tissue evidence="3">Leaves</tissue>
    </source>
</reference>
<dbReference type="PANTHER" id="PTHR11439:SF524">
    <property type="entry name" value="RNA-DIRECTED DNA POLYMERASE, PROTEIN KINASE RLK-PELLE-DLSV FAMILY"/>
    <property type="match status" value="1"/>
</dbReference>
<gene>
    <name evidence="3" type="primary">LOC108991646</name>
</gene>
<dbReference type="RefSeq" id="XP_018821518.1">
    <property type="nucleotide sequence ID" value="XM_018965973.1"/>
</dbReference>